<feature type="transmembrane region" description="Helical" evidence="1">
    <location>
        <begin position="101"/>
        <end position="119"/>
    </location>
</feature>
<feature type="transmembrane region" description="Helical" evidence="1">
    <location>
        <begin position="38"/>
        <end position="57"/>
    </location>
</feature>
<gene>
    <name evidence="3" type="ORF">AFL42_13895</name>
</gene>
<feature type="transmembrane region" description="Helical" evidence="1">
    <location>
        <begin position="126"/>
        <end position="148"/>
    </location>
</feature>
<dbReference type="EMBL" id="LGTK01000059">
    <property type="protein sequence ID" value="KPH72142.1"/>
    <property type="molecule type" value="Genomic_DNA"/>
</dbReference>
<proteinExistence type="predicted"/>
<dbReference type="Pfam" id="PF07331">
    <property type="entry name" value="TctB"/>
    <property type="match status" value="1"/>
</dbReference>
<keyword evidence="1" id="KW-0472">Membrane</keyword>
<keyword evidence="4" id="KW-1185">Reference proteome</keyword>
<accession>A0ABR5MGV7</accession>
<keyword evidence="1" id="KW-0812">Transmembrane</keyword>
<evidence type="ECO:0000313" key="4">
    <source>
        <dbReference type="Proteomes" id="UP000037854"/>
    </source>
</evidence>
<dbReference type="RefSeq" id="WP_060668963.1">
    <property type="nucleotide sequence ID" value="NZ_LGTK01000059.1"/>
</dbReference>
<feature type="transmembrane region" description="Helical" evidence="1">
    <location>
        <begin position="7"/>
        <end position="26"/>
    </location>
</feature>
<feature type="transmembrane region" description="Helical" evidence="1">
    <location>
        <begin position="78"/>
        <end position="95"/>
    </location>
</feature>
<sequence length="149" mass="16698">MKAFKMSVPIFVIVVGIIFLIGTINLPKANLGNPNGPIYFPMGISILLLIFGIIYFLQELKNLDKDNEKIRQLFSGRVPKLIGWTIVFGVGYSLIFDIIGFLFSTILFLGALLFLINGVKKWKTNIIVTLAFSYVSWYSFSELLGVSLP</sequence>
<protein>
    <submittedName>
        <fullName evidence="3">Tripartite tricarboxylate transporter TctB family protein</fullName>
    </submittedName>
</protein>
<evidence type="ECO:0000259" key="2">
    <source>
        <dbReference type="Pfam" id="PF07331"/>
    </source>
</evidence>
<reference evidence="3 4" key="1">
    <citation type="submission" date="2015-07" db="EMBL/GenBank/DDBJ databases">
        <title>High-quality draft genome sequence of Oceanobacillus caeni HM6, a bacillus isolated from a human feces.</title>
        <authorList>
            <person name="Kumar J."/>
            <person name="Verma M.K."/>
            <person name="Pandey R."/>
            <person name="Bhambi M."/>
            <person name="Chauhan N."/>
        </authorList>
    </citation>
    <scope>NUCLEOTIDE SEQUENCE [LARGE SCALE GENOMIC DNA]</scope>
    <source>
        <strain evidence="3 4">HM6</strain>
    </source>
</reference>
<dbReference type="InterPro" id="IPR009936">
    <property type="entry name" value="DUF1468"/>
</dbReference>
<comment type="caution">
    <text evidence="3">The sequence shown here is derived from an EMBL/GenBank/DDBJ whole genome shotgun (WGS) entry which is preliminary data.</text>
</comment>
<dbReference type="Proteomes" id="UP000037854">
    <property type="component" value="Unassembled WGS sequence"/>
</dbReference>
<organism evidence="3 4">
    <name type="scientific">Oceanobacillus caeni</name>
    <dbReference type="NCBI Taxonomy" id="405946"/>
    <lineage>
        <taxon>Bacteria</taxon>
        <taxon>Bacillati</taxon>
        <taxon>Bacillota</taxon>
        <taxon>Bacilli</taxon>
        <taxon>Bacillales</taxon>
        <taxon>Bacillaceae</taxon>
        <taxon>Oceanobacillus</taxon>
    </lineage>
</organism>
<evidence type="ECO:0000313" key="3">
    <source>
        <dbReference type="EMBL" id="KPH72142.1"/>
    </source>
</evidence>
<name>A0ABR5MGV7_9BACI</name>
<feature type="domain" description="DUF1468" evidence="2">
    <location>
        <begin position="9"/>
        <end position="149"/>
    </location>
</feature>
<evidence type="ECO:0000256" key="1">
    <source>
        <dbReference type="SAM" id="Phobius"/>
    </source>
</evidence>
<keyword evidence="1" id="KW-1133">Transmembrane helix</keyword>